<dbReference type="InterPro" id="IPR012349">
    <property type="entry name" value="Split_barrel_FMN-bd"/>
</dbReference>
<dbReference type="InterPro" id="IPR024747">
    <property type="entry name" value="Pyridox_Oxase-rel"/>
</dbReference>
<dbReference type="Proteomes" id="UP000182498">
    <property type="component" value="Unassembled WGS sequence"/>
</dbReference>
<dbReference type="Gene3D" id="2.30.110.10">
    <property type="entry name" value="Electron Transport, Fmn-binding Protein, Chain A"/>
    <property type="match status" value="1"/>
</dbReference>
<keyword evidence="2" id="KW-1185">Reference proteome</keyword>
<sequence>MAGWDNGGMTDNHSPVTHLTDEQSLDLLATKTFGRLVVHRKNDIDLFPLNYIVHDGKILFRTAEGTKLFSLNLNDDVLFEVDNVEQTSEDTGEAWSVIVKGTARILKDTTEIHAADEAPLKPWLPTLKYNYVVITPNEDGLSGRKFNLGEEPERY</sequence>
<evidence type="ECO:0000313" key="2">
    <source>
        <dbReference type="Proteomes" id="UP000182498"/>
    </source>
</evidence>
<dbReference type="Pfam" id="PF12900">
    <property type="entry name" value="Pyridox_ox_2"/>
    <property type="match status" value="1"/>
</dbReference>
<protein>
    <submittedName>
        <fullName evidence="1">Pyridoxamine 5'-phosphate oxidase</fullName>
    </submittedName>
</protein>
<dbReference type="AlphaFoldDB" id="A0A0X2NQE8"/>
<reference evidence="2" key="1">
    <citation type="submission" date="2015-11" db="EMBL/GenBank/DDBJ databases">
        <authorList>
            <person name="Dugat-Bony E."/>
        </authorList>
    </citation>
    <scope>NUCLEOTIDE SEQUENCE [LARGE SCALE GENOMIC DNA]</scope>
    <source>
        <strain evidence="2">Mu292</strain>
    </source>
</reference>
<evidence type="ECO:0000313" key="1">
    <source>
        <dbReference type="EMBL" id="CUU66980.1"/>
    </source>
</evidence>
<gene>
    <name evidence="1" type="ORF">CVAR292_02333</name>
</gene>
<name>A0A0X2NQE8_9CORY</name>
<dbReference type="SUPFAM" id="SSF50475">
    <property type="entry name" value="FMN-binding split barrel"/>
    <property type="match status" value="1"/>
</dbReference>
<accession>A0A0X2NQE8</accession>
<dbReference type="EMBL" id="FAUH01000017">
    <property type="protein sequence ID" value="CUU66980.1"/>
    <property type="molecule type" value="Genomic_DNA"/>
</dbReference>
<proteinExistence type="predicted"/>
<organism evidence="1 2">
    <name type="scientific">Corynebacterium variabile</name>
    <dbReference type="NCBI Taxonomy" id="1727"/>
    <lineage>
        <taxon>Bacteria</taxon>
        <taxon>Bacillati</taxon>
        <taxon>Actinomycetota</taxon>
        <taxon>Actinomycetes</taxon>
        <taxon>Mycobacteriales</taxon>
        <taxon>Corynebacteriaceae</taxon>
        <taxon>Corynebacterium</taxon>
    </lineage>
</organism>